<sequence>MSSLVILPVDPLYSQFSSSHGYQKPRYSMNMVGNIFSGFTSCGSLFSNGVEMQEALIVQENVYFSDSDYKSYLTAYKQLAKEYFTERYGLWLKHEMVYFIIDTINADDIILVESEGGRMLQQIGGIGWFGGTTPRLWEDDENMEGTEDTMDYIHQFNFEDNTFQRFNMLKRRDTDSRLERMEVAVAKVNNKEVAEMGLIIDIEDAMKSSTSIKIMNNRFEDTQQQLGYHDLEGRFQQCSLILTTEADFAQMNVQSADINQDKYYQLSHIIKVRNITKSKIVIAGNTFFKISVTGPPILLHEQFQQAFNKFIILNNTFRLIHGYINSNVIQISRECEETNKAGQIFEDPILKNDFSKEQVVMVMRSFMGGNILIRENNFSEIAGCPTVAAGAIMISVRISSEFEEGNALGISFEERDDIITDISHPQYKNALMILSLEFAQKCQSELVKIVEIGGEYGTVNLHRQNVVLKGNTYTNMSMGVRRNLIEDNYEIQGALIKIVNIMSTRISNEKFENIGAYTIEHSKDLLSKIFSKPLSYFCDNEKTQLYGMINMYSWIYMFDLNNLDFMKKYLSTSLIATHQTYSFMLGPSNSFINIWLVDKYEALSRSQQLGVLLYMNYHFGRVNLGHERGQTLVQNIVGMINSFTMERFPFWHPNDFQYVYVPQDFESPYQQKISVTEGNMINGASSIVFNIHNPNNFFPVITVCNIYFDRIYHKPLNQYVDLVKIPSIISTVQDSGAFTGSINKVILKDLTLSNSQFEHSSGYFDLQAKDLQISGFRVYNIGNWRMFDDPEWQRWEESNYSYILLAIPASIFKLRMFAYADIQQNIIILSSAVISDSYFSNIEIYKGALPIFEIDVVKDSRRGLDALMVLDNITLEDSQSSSSDASKCITLNSFLQLKFLPALSYKLSIKLKQASQLRYKTSKYRRLKVNVSQIYDNVDRWDHEAIWQGQQYQSVLLAFQKCDWPLCYSHVYRQTVIFFTVLHQLHFQRSPSQTRHLCIGIVETV</sequence>
<reference evidence="1" key="1">
    <citation type="submission" date="2019-06" db="EMBL/GenBank/DDBJ databases">
        <authorList>
            <person name="Zheng W."/>
        </authorList>
    </citation>
    <scope>NUCLEOTIDE SEQUENCE</scope>
    <source>
        <strain evidence="1">QDHG01</strain>
    </source>
</reference>
<protein>
    <submittedName>
        <fullName evidence="1">Uncharacterized protein</fullName>
    </submittedName>
</protein>
<name>A0A8J8P936_HALGN</name>
<dbReference type="EMBL" id="RRYP01000048">
    <property type="protein sequence ID" value="TNV88179.1"/>
    <property type="molecule type" value="Genomic_DNA"/>
</dbReference>
<comment type="caution">
    <text evidence="1">The sequence shown here is derived from an EMBL/GenBank/DDBJ whole genome shotgun (WGS) entry which is preliminary data.</text>
</comment>
<organism evidence="1 2">
    <name type="scientific">Halteria grandinella</name>
    <dbReference type="NCBI Taxonomy" id="5974"/>
    <lineage>
        <taxon>Eukaryota</taxon>
        <taxon>Sar</taxon>
        <taxon>Alveolata</taxon>
        <taxon>Ciliophora</taxon>
        <taxon>Intramacronucleata</taxon>
        <taxon>Spirotrichea</taxon>
        <taxon>Stichotrichia</taxon>
        <taxon>Sporadotrichida</taxon>
        <taxon>Halteriidae</taxon>
        <taxon>Halteria</taxon>
    </lineage>
</organism>
<evidence type="ECO:0000313" key="2">
    <source>
        <dbReference type="Proteomes" id="UP000785679"/>
    </source>
</evidence>
<dbReference type="AlphaFoldDB" id="A0A8J8P936"/>
<proteinExistence type="predicted"/>
<gene>
    <name evidence="1" type="ORF">FGO68_gene13762</name>
</gene>
<accession>A0A8J8P936</accession>
<keyword evidence="2" id="KW-1185">Reference proteome</keyword>
<dbReference type="OrthoDB" id="327389at2759"/>
<dbReference type="Proteomes" id="UP000785679">
    <property type="component" value="Unassembled WGS sequence"/>
</dbReference>
<evidence type="ECO:0000313" key="1">
    <source>
        <dbReference type="EMBL" id="TNV88179.1"/>
    </source>
</evidence>